<proteinExistence type="predicted"/>
<evidence type="ECO:0000313" key="3">
    <source>
        <dbReference type="EMBL" id="KAF3005006.1"/>
    </source>
</evidence>
<reference evidence="3" key="1">
    <citation type="submission" date="2019-04" db="EMBL/GenBank/DDBJ databases">
        <title>Sequencing of skin fungus with MAO and IRED activity.</title>
        <authorList>
            <person name="Marsaioli A.J."/>
            <person name="Bonatto J.M.C."/>
            <person name="Reis Junior O."/>
        </authorList>
    </citation>
    <scope>NUCLEOTIDE SEQUENCE</scope>
    <source>
        <strain evidence="3">30M1</strain>
    </source>
</reference>
<dbReference type="Gene3D" id="2.60.120.260">
    <property type="entry name" value="Galactose-binding domain-like"/>
    <property type="match status" value="1"/>
</dbReference>
<dbReference type="Proteomes" id="UP000801428">
    <property type="component" value="Unassembled WGS sequence"/>
</dbReference>
<organism evidence="3 4">
    <name type="scientific">Curvularia kusanoi</name>
    <name type="common">Cochliobolus kusanoi</name>
    <dbReference type="NCBI Taxonomy" id="90978"/>
    <lineage>
        <taxon>Eukaryota</taxon>
        <taxon>Fungi</taxon>
        <taxon>Dikarya</taxon>
        <taxon>Ascomycota</taxon>
        <taxon>Pezizomycotina</taxon>
        <taxon>Dothideomycetes</taxon>
        <taxon>Pleosporomycetidae</taxon>
        <taxon>Pleosporales</taxon>
        <taxon>Pleosporineae</taxon>
        <taxon>Pleosporaceae</taxon>
        <taxon>Curvularia</taxon>
    </lineage>
</organism>
<feature type="signal peptide" evidence="2">
    <location>
        <begin position="1"/>
        <end position="24"/>
    </location>
</feature>
<accession>A0A9P4TI38</accession>
<name>A0A9P4TI38_CURKU</name>
<dbReference type="InterPro" id="IPR008979">
    <property type="entry name" value="Galactose-bd-like_sf"/>
</dbReference>
<keyword evidence="2" id="KW-0732">Signal</keyword>
<keyword evidence="4" id="KW-1185">Reference proteome</keyword>
<evidence type="ECO:0000256" key="2">
    <source>
        <dbReference type="SAM" id="SignalP"/>
    </source>
</evidence>
<dbReference type="SUPFAM" id="SSF49785">
    <property type="entry name" value="Galactose-binding domain-like"/>
    <property type="match status" value="1"/>
</dbReference>
<dbReference type="EMBL" id="SWKU01000007">
    <property type="protein sequence ID" value="KAF3005006.1"/>
    <property type="molecule type" value="Genomic_DNA"/>
</dbReference>
<feature type="region of interest" description="Disordered" evidence="1">
    <location>
        <begin position="34"/>
        <end position="54"/>
    </location>
</feature>
<evidence type="ECO:0000256" key="1">
    <source>
        <dbReference type="SAM" id="MobiDB-lite"/>
    </source>
</evidence>
<feature type="chain" id="PRO_5040125234" evidence="2">
    <location>
        <begin position="25"/>
        <end position="214"/>
    </location>
</feature>
<dbReference type="OrthoDB" id="3769880at2759"/>
<sequence>MAKKPRTTISPLTLFTTLLPLVLTLQPLSTAATATATPAPAPPTNCTGPNRLTNPSFESGALDPWLPIVQSSWSPTRGVISLSPNSPSNTPNPATHSGNYAYYAHSLATTPSSLSLSQSGLDISVGKTVDCYAWVRGKRSTGVMNVEVWLDGVRCGVEVELGAGEEEWVRVGGEVEVLGGVDGTGSSVAVVVSGEGSGEEGWEVWIDDLGVVGC</sequence>
<protein>
    <submittedName>
        <fullName evidence="3">Uncharacterized protein</fullName>
    </submittedName>
</protein>
<feature type="compositionally biased region" description="Polar residues" evidence="1">
    <location>
        <begin position="45"/>
        <end position="54"/>
    </location>
</feature>
<evidence type="ECO:0000313" key="4">
    <source>
        <dbReference type="Proteomes" id="UP000801428"/>
    </source>
</evidence>
<comment type="caution">
    <text evidence="3">The sequence shown here is derived from an EMBL/GenBank/DDBJ whole genome shotgun (WGS) entry which is preliminary data.</text>
</comment>
<dbReference type="AlphaFoldDB" id="A0A9P4TI38"/>
<gene>
    <name evidence="3" type="ORF">E8E13_008710</name>
</gene>